<dbReference type="EMBL" id="CP012898">
    <property type="protein sequence ID" value="ALJ03807.1"/>
    <property type="molecule type" value="Genomic_DNA"/>
</dbReference>
<dbReference type="STRING" id="1736674.APS56_00965"/>
<proteinExistence type="inferred from homology"/>
<dbReference type="GO" id="GO:0009279">
    <property type="term" value="C:cell outer membrane"/>
    <property type="evidence" value="ECO:0007669"/>
    <property type="project" value="UniProtKB-SubCell"/>
</dbReference>
<gene>
    <name evidence="7" type="ORF">APS56_00965</name>
</gene>
<keyword evidence="8" id="KW-1185">Reference proteome</keyword>
<dbReference type="KEGG" id="ahz:APS56_00965"/>
<evidence type="ECO:0000256" key="2">
    <source>
        <dbReference type="ARBA" id="ARBA00006275"/>
    </source>
</evidence>
<evidence type="ECO:0000256" key="3">
    <source>
        <dbReference type="ARBA" id="ARBA00022729"/>
    </source>
</evidence>
<keyword evidence="3" id="KW-0732">Signal</keyword>
<dbReference type="PROSITE" id="PS51257">
    <property type="entry name" value="PROKAR_LIPOPROTEIN"/>
    <property type="match status" value="1"/>
</dbReference>
<dbReference type="InterPro" id="IPR012944">
    <property type="entry name" value="SusD_RagB_dom"/>
</dbReference>
<dbReference type="Proteomes" id="UP000057981">
    <property type="component" value="Chromosome"/>
</dbReference>
<dbReference type="Pfam" id="PF07980">
    <property type="entry name" value="SusD_RagB"/>
    <property type="match status" value="1"/>
</dbReference>
<organism evidence="7 8">
    <name type="scientific">Pseudalgibacter alginicilyticus</name>
    <dbReference type="NCBI Taxonomy" id="1736674"/>
    <lineage>
        <taxon>Bacteria</taxon>
        <taxon>Pseudomonadati</taxon>
        <taxon>Bacteroidota</taxon>
        <taxon>Flavobacteriia</taxon>
        <taxon>Flavobacteriales</taxon>
        <taxon>Flavobacteriaceae</taxon>
        <taxon>Pseudalgibacter</taxon>
    </lineage>
</organism>
<evidence type="ECO:0000256" key="4">
    <source>
        <dbReference type="ARBA" id="ARBA00023136"/>
    </source>
</evidence>
<evidence type="ECO:0000256" key="1">
    <source>
        <dbReference type="ARBA" id="ARBA00004442"/>
    </source>
</evidence>
<keyword evidence="5" id="KW-0998">Cell outer membrane</keyword>
<feature type="domain" description="RagB/SusD" evidence="6">
    <location>
        <begin position="371"/>
        <end position="454"/>
    </location>
</feature>
<dbReference type="AlphaFoldDB" id="A0A0P0D5D8"/>
<evidence type="ECO:0000313" key="8">
    <source>
        <dbReference type="Proteomes" id="UP000057981"/>
    </source>
</evidence>
<evidence type="ECO:0000259" key="6">
    <source>
        <dbReference type="Pfam" id="PF07980"/>
    </source>
</evidence>
<evidence type="ECO:0000256" key="5">
    <source>
        <dbReference type="ARBA" id="ARBA00023237"/>
    </source>
</evidence>
<reference evidence="7 8" key="1">
    <citation type="submission" date="2015-10" db="EMBL/GenBank/DDBJ databases">
        <authorList>
            <person name="Gilbert D.G."/>
        </authorList>
    </citation>
    <scope>NUCLEOTIDE SEQUENCE [LARGE SCALE GENOMIC DNA]</scope>
    <source>
        <strain evidence="8">HZ-22</strain>
    </source>
</reference>
<dbReference type="Gene3D" id="1.25.40.390">
    <property type="match status" value="1"/>
</dbReference>
<name>A0A0P0D5D8_9FLAO</name>
<accession>A0A0P0D5D8</accession>
<comment type="subcellular location">
    <subcellularLocation>
        <location evidence="1">Cell outer membrane</location>
    </subcellularLocation>
</comment>
<protein>
    <recommendedName>
        <fullName evidence="6">RagB/SusD domain-containing protein</fullName>
    </recommendedName>
</protein>
<dbReference type="SUPFAM" id="SSF48452">
    <property type="entry name" value="TPR-like"/>
    <property type="match status" value="1"/>
</dbReference>
<keyword evidence="4" id="KW-0472">Membrane</keyword>
<evidence type="ECO:0000313" key="7">
    <source>
        <dbReference type="EMBL" id="ALJ03807.1"/>
    </source>
</evidence>
<dbReference type="InterPro" id="IPR011990">
    <property type="entry name" value="TPR-like_helical_dom_sf"/>
</dbReference>
<sequence>MIKKTYNYFLLVAASIFFTGCSDLEVENYNDPNTEVVLSTSDGIRSLASGLFNTWFTQEQHNFGSPGPAMWTMSDWGTVTFANYATLDMSEEPRIFMDNSPSYAYHSVIQNYWQYMHKVITTANDILVGIDNGVEIGDNGEETMMVKGYAYFMQGLGNGYIGLVYDKAYPSDENTDYATLEVTDYKAAIVLAVSQLEKAINVFDNNEFVLPSEWINGNEFTNQDMSKLAHSFIARLLVYSARNIEQTNTIDWESVLYHSERGLTDDFNVEGDGNASDRRWMSWYKYYLARTSWGKVDMRVVNMLDENIPANWPEGGINDLPNEGRIISDDLRVQTDFQYDASNNRPERGLYRWSTYRYSRLDDYINANFFAPVIMMRKAEIDLFKAEALLRLNRLDEAANVINSGTRVARGGLPVVALDDENAIKNAITYERTIELPLTGMGIEYFDMRREGQLQDGSLLHFPIPAQQLEVLVQPFYTFGGVNPQFGTPNEDVSINGWFKP</sequence>
<comment type="similarity">
    <text evidence="2">Belongs to the SusD family.</text>
</comment>